<feature type="binding site" evidence="16">
    <location>
        <position position="65"/>
    </location>
    <ligand>
        <name>substrate</name>
    </ligand>
</feature>
<feature type="binding site" evidence="18">
    <location>
        <position position="24"/>
    </location>
    <ligand>
        <name>a divalent metal cation</name>
        <dbReference type="ChEBI" id="CHEBI:60240"/>
    </ligand>
</feature>
<evidence type="ECO:0000256" key="7">
    <source>
        <dbReference type="ARBA" id="ARBA00022741"/>
    </source>
</evidence>
<dbReference type="Proteomes" id="UP000177953">
    <property type="component" value="Unassembled WGS sequence"/>
</dbReference>
<dbReference type="GO" id="GO:0005524">
    <property type="term" value="F:ATP binding"/>
    <property type="evidence" value="ECO:0007669"/>
    <property type="project" value="UniProtKB-KW"/>
</dbReference>
<keyword evidence="5" id="KW-0808">Transferase</keyword>
<keyword evidence="9 17" id="KW-0067">ATP-binding</keyword>
<keyword evidence="18" id="KW-0479">Metal-binding</keyword>
<organism evidence="20 21">
    <name type="scientific">Candidatus Magasanikbacteria bacterium RIFCSPHIGHO2_01_FULL_47_8</name>
    <dbReference type="NCBI Taxonomy" id="1798673"/>
    <lineage>
        <taxon>Bacteria</taxon>
        <taxon>Candidatus Magasanikiibacteriota</taxon>
    </lineage>
</organism>
<evidence type="ECO:0000256" key="9">
    <source>
        <dbReference type="ARBA" id="ARBA00022840"/>
    </source>
</evidence>
<dbReference type="PANTHER" id="PTHR34299">
    <property type="entry name" value="DIACYLGLYCEROL KINASE"/>
    <property type="match status" value="1"/>
</dbReference>
<feature type="binding site" evidence="17">
    <location>
        <position position="24"/>
    </location>
    <ligand>
        <name>ATP</name>
        <dbReference type="ChEBI" id="CHEBI:30616"/>
    </ligand>
</feature>
<evidence type="ECO:0008006" key="22">
    <source>
        <dbReference type="Google" id="ProtNLM"/>
    </source>
</evidence>
<evidence type="ECO:0000256" key="14">
    <source>
        <dbReference type="ARBA" id="ARBA00023264"/>
    </source>
</evidence>
<dbReference type="InterPro" id="IPR036945">
    <property type="entry name" value="DAGK_sf"/>
</dbReference>
<evidence type="ECO:0000256" key="1">
    <source>
        <dbReference type="ARBA" id="ARBA00004651"/>
    </source>
</evidence>
<evidence type="ECO:0000256" key="3">
    <source>
        <dbReference type="ARBA" id="ARBA00022475"/>
    </source>
</evidence>
<accession>A0A1F6MC94</accession>
<keyword evidence="14" id="KW-1208">Phospholipid metabolism</keyword>
<evidence type="ECO:0000256" key="12">
    <source>
        <dbReference type="ARBA" id="ARBA00023136"/>
    </source>
</evidence>
<gene>
    <name evidence="20" type="ORF">A2754_00185</name>
</gene>
<keyword evidence="13" id="KW-0594">Phospholipid biosynthesis</keyword>
<keyword evidence="18" id="KW-0460">Magnesium</keyword>
<dbReference type="PANTHER" id="PTHR34299:SF1">
    <property type="entry name" value="DIACYLGLYCEROL KINASE"/>
    <property type="match status" value="1"/>
</dbReference>
<evidence type="ECO:0000256" key="17">
    <source>
        <dbReference type="PIRSR" id="PIRSR600829-3"/>
    </source>
</evidence>
<proteinExistence type="inferred from homology"/>
<feature type="binding site" evidence="16">
    <location>
        <position position="5"/>
    </location>
    <ligand>
        <name>substrate</name>
    </ligand>
</feature>
<feature type="transmembrane region" description="Helical" evidence="19">
    <location>
        <begin position="92"/>
        <end position="117"/>
    </location>
</feature>
<dbReference type="Gene3D" id="1.10.287.3610">
    <property type="match status" value="1"/>
</dbReference>
<evidence type="ECO:0000256" key="15">
    <source>
        <dbReference type="PIRSR" id="PIRSR600829-1"/>
    </source>
</evidence>
<comment type="subcellular location">
    <subcellularLocation>
        <location evidence="1">Cell membrane</location>
        <topology evidence="1">Multi-pass membrane protein</topology>
    </subcellularLocation>
</comment>
<keyword evidence="8" id="KW-0418">Kinase</keyword>
<evidence type="ECO:0000313" key="20">
    <source>
        <dbReference type="EMBL" id="OGH69261.1"/>
    </source>
</evidence>
<keyword evidence="6 19" id="KW-0812">Transmembrane</keyword>
<dbReference type="EMBL" id="MFPU01000055">
    <property type="protein sequence ID" value="OGH69261.1"/>
    <property type="molecule type" value="Genomic_DNA"/>
</dbReference>
<name>A0A1F6MC94_9BACT</name>
<sequence>MSAQRLHQSFIDAWHGLKYVFNTEQNFRIQVIASLFALGASIYFPLHAWEVVLIILLIVMVLTMELLNTALEKFSDLLKPRLHHYVGVIKDIMAGAVLLTSLAALLVGLIIFLPHFIGLFK</sequence>
<dbReference type="CDD" id="cd14265">
    <property type="entry name" value="UDPK_IM_like"/>
    <property type="match status" value="1"/>
</dbReference>
<feature type="binding site" evidence="17">
    <location>
        <begin position="90"/>
        <end position="91"/>
    </location>
    <ligand>
        <name>ATP</name>
        <dbReference type="ChEBI" id="CHEBI:30616"/>
    </ligand>
</feature>
<feature type="binding site" evidence="17">
    <location>
        <position position="5"/>
    </location>
    <ligand>
        <name>ATP</name>
        <dbReference type="ChEBI" id="CHEBI:30616"/>
    </ligand>
</feature>
<keyword evidence="11" id="KW-0443">Lipid metabolism</keyword>
<feature type="binding site" evidence="17">
    <location>
        <position position="72"/>
    </location>
    <ligand>
        <name>ATP</name>
        <dbReference type="ChEBI" id="CHEBI:30616"/>
    </ligand>
</feature>
<dbReference type="GO" id="GO:0016301">
    <property type="term" value="F:kinase activity"/>
    <property type="evidence" value="ECO:0007669"/>
    <property type="project" value="UniProtKB-KW"/>
</dbReference>
<reference evidence="20 21" key="1">
    <citation type="journal article" date="2016" name="Nat. Commun.">
        <title>Thousands of microbial genomes shed light on interconnected biogeochemical processes in an aquifer system.</title>
        <authorList>
            <person name="Anantharaman K."/>
            <person name="Brown C.T."/>
            <person name="Hug L.A."/>
            <person name="Sharon I."/>
            <person name="Castelle C.J."/>
            <person name="Probst A.J."/>
            <person name="Thomas B.C."/>
            <person name="Singh A."/>
            <person name="Wilkins M.J."/>
            <person name="Karaoz U."/>
            <person name="Brodie E.L."/>
            <person name="Williams K.H."/>
            <person name="Hubbard S.S."/>
            <person name="Banfield J.F."/>
        </authorList>
    </citation>
    <scope>NUCLEOTIDE SEQUENCE [LARGE SCALE GENOMIC DNA]</scope>
</reference>
<evidence type="ECO:0000256" key="19">
    <source>
        <dbReference type="SAM" id="Phobius"/>
    </source>
</evidence>
<dbReference type="Pfam" id="PF01219">
    <property type="entry name" value="DAGK_prokar"/>
    <property type="match status" value="1"/>
</dbReference>
<feature type="transmembrane region" description="Helical" evidence="19">
    <location>
        <begin position="27"/>
        <end position="46"/>
    </location>
</feature>
<evidence type="ECO:0000313" key="21">
    <source>
        <dbReference type="Proteomes" id="UP000177953"/>
    </source>
</evidence>
<evidence type="ECO:0000256" key="10">
    <source>
        <dbReference type="ARBA" id="ARBA00022989"/>
    </source>
</evidence>
<keyword evidence="3" id="KW-1003">Cell membrane</keyword>
<comment type="cofactor">
    <cofactor evidence="18">
        <name>Mg(2+)</name>
        <dbReference type="ChEBI" id="CHEBI:18420"/>
    </cofactor>
    <text evidence="18">Mn(2+), Zn(2+), Cd(2+) and Co(2+) support activity to lesser extents.</text>
</comment>
<evidence type="ECO:0000256" key="2">
    <source>
        <dbReference type="ARBA" id="ARBA00005967"/>
    </source>
</evidence>
<dbReference type="GO" id="GO:0005886">
    <property type="term" value="C:plasma membrane"/>
    <property type="evidence" value="ECO:0007669"/>
    <property type="project" value="UniProtKB-SubCell"/>
</dbReference>
<dbReference type="InterPro" id="IPR033717">
    <property type="entry name" value="UDPK"/>
</dbReference>
<evidence type="ECO:0000256" key="13">
    <source>
        <dbReference type="ARBA" id="ARBA00023209"/>
    </source>
</evidence>
<evidence type="ECO:0000256" key="11">
    <source>
        <dbReference type="ARBA" id="ARBA00023098"/>
    </source>
</evidence>
<dbReference type="GO" id="GO:0008654">
    <property type="term" value="P:phospholipid biosynthetic process"/>
    <property type="evidence" value="ECO:0007669"/>
    <property type="project" value="UniProtKB-KW"/>
</dbReference>
<evidence type="ECO:0000256" key="4">
    <source>
        <dbReference type="ARBA" id="ARBA00022516"/>
    </source>
</evidence>
<evidence type="ECO:0000256" key="8">
    <source>
        <dbReference type="ARBA" id="ARBA00022777"/>
    </source>
</evidence>
<feature type="active site" description="Proton acceptor" evidence="15">
    <location>
        <position position="65"/>
    </location>
</feature>
<evidence type="ECO:0000256" key="5">
    <source>
        <dbReference type="ARBA" id="ARBA00022679"/>
    </source>
</evidence>
<keyword evidence="7 17" id="KW-0547">Nucleotide-binding</keyword>
<evidence type="ECO:0000256" key="6">
    <source>
        <dbReference type="ARBA" id="ARBA00022692"/>
    </source>
</evidence>
<evidence type="ECO:0000256" key="16">
    <source>
        <dbReference type="PIRSR" id="PIRSR600829-2"/>
    </source>
</evidence>
<keyword evidence="4" id="KW-0444">Lipid biosynthesis</keyword>
<dbReference type="GO" id="GO:0046872">
    <property type="term" value="F:metal ion binding"/>
    <property type="evidence" value="ECO:0007669"/>
    <property type="project" value="UniProtKB-KW"/>
</dbReference>
<comment type="caution">
    <text evidence="20">The sequence shown here is derived from an EMBL/GenBank/DDBJ whole genome shotgun (WGS) entry which is preliminary data.</text>
</comment>
<keyword evidence="10 19" id="KW-1133">Transmembrane helix</keyword>
<dbReference type="AlphaFoldDB" id="A0A1F6MC94"/>
<feature type="binding site" evidence="18">
    <location>
        <position position="72"/>
    </location>
    <ligand>
        <name>a divalent metal cation</name>
        <dbReference type="ChEBI" id="CHEBI:60240"/>
    </ligand>
</feature>
<keyword evidence="12 19" id="KW-0472">Membrane</keyword>
<protein>
    <recommendedName>
        <fullName evidence="22">Diacylglycerol kinase</fullName>
    </recommendedName>
</protein>
<evidence type="ECO:0000256" key="18">
    <source>
        <dbReference type="PIRSR" id="PIRSR600829-4"/>
    </source>
</evidence>
<feature type="transmembrane region" description="Helical" evidence="19">
    <location>
        <begin position="52"/>
        <end position="71"/>
    </location>
</feature>
<comment type="similarity">
    <text evidence="2">Belongs to the bacterial diacylglycerol kinase family.</text>
</comment>
<dbReference type="InterPro" id="IPR000829">
    <property type="entry name" value="DAGK"/>
</dbReference>